<dbReference type="Pfam" id="PF17657">
    <property type="entry name" value="DNA_pol3_finger"/>
    <property type="match status" value="1"/>
</dbReference>
<sequence length="510" mass="58037">MAKNLEGSIKNIGKHAGGIVIAPNKITNFTPIYYDFKNNTQLTQFDKDDIEKVGLVKFDFLGLRTLTIIDWTVKIINRKKLANNLEPIKIIDISLNDIQSFNMLKKAKTTAIFQLESKGIRELIKRLKPDCFEDIIALVALFRPGPLQSGMVENFINRKHGREKISYPDPTWQHQLLEPILKSTYGIILYQEQVMNIAQILAGYSLGEADILRRAMGKKKPKEMFEQRDRFKSGAIKTGINATFAMKIFDLLEKFSGYGFNKSHSTAYALLSYQTLWLKTHYPSEFMAAAMSADIDNTEKIVLLSEECNNLGIKILSPNINIGNYYFRAQNNTIIYGLGAIKGVGVSSVKDIVKQLKKDGKFQNIFDLCARTDSKKLSQRVIEKLIYAGALDTLQKNRFNHIQDLPNAINYARQKTTNTLFKQSDMFHSILNSLQKGKTLCKEPNNFKFDYFHFLEEEKNVLGFYLSAHPIQKYLEELLHYSGGTFLKDIVSSLKGQNKTVFGMVSAIKT</sequence>
<evidence type="ECO:0000259" key="8">
    <source>
        <dbReference type="Pfam" id="PF14579"/>
    </source>
</evidence>
<evidence type="ECO:0000256" key="2">
    <source>
        <dbReference type="ARBA" id="ARBA00022679"/>
    </source>
</evidence>
<reference evidence="11" key="1">
    <citation type="submission" date="2014-03" db="EMBL/GenBank/DDBJ databases">
        <authorList>
            <person name="Aksoy S."/>
            <person name="Warren W."/>
            <person name="Wilson R.K."/>
        </authorList>
    </citation>
    <scope>NUCLEOTIDE SEQUENCE [LARGE SCALE GENOMIC DNA]</scope>
    <source>
        <strain evidence="11">IAEA</strain>
    </source>
</reference>
<evidence type="ECO:0000256" key="5">
    <source>
        <dbReference type="ARBA" id="ARBA00022932"/>
    </source>
</evidence>
<dbReference type="VEuPathDB" id="VectorBase:GPAI000821"/>
<comment type="catalytic activity">
    <reaction evidence="6">
        <text>DNA(n) + a 2'-deoxyribonucleoside 5'-triphosphate = DNA(n+1) + diphosphate</text>
        <dbReference type="Rhea" id="RHEA:22508"/>
        <dbReference type="Rhea" id="RHEA-COMP:17339"/>
        <dbReference type="Rhea" id="RHEA-COMP:17340"/>
        <dbReference type="ChEBI" id="CHEBI:33019"/>
        <dbReference type="ChEBI" id="CHEBI:61560"/>
        <dbReference type="ChEBI" id="CHEBI:173112"/>
        <dbReference type="EC" id="2.7.7.7"/>
    </reaction>
</comment>
<evidence type="ECO:0000259" key="9">
    <source>
        <dbReference type="Pfam" id="PF17657"/>
    </source>
</evidence>
<accession>A0A1A9Z1F1</accession>
<keyword evidence="4" id="KW-0235">DNA replication</keyword>
<dbReference type="EC" id="2.7.7.7" evidence="1"/>
<dbReference type="Gene3D" id="3.30.1900.20">
    <property type="match status" value="1"/>
</dbReference>
<evidence type="ECO:0000259" key="7">
    <source>
        <dbReference type="Pfam" id="PF07733"/>
    </source>
</evidence>
<dbReference type="GO" id="GO:0003887">
    <property type="term" value="F:DNA-directed DNA polymerase activity"/>
    <property type="evidence" value="ECO:0007669"/>
    <property type="project" value="UniProtKB-KW"/>
</dbReference>
<keyword evidence="11" id="KW-1185">Reference proteome</keyword>
<evidence type="ECO:0000256" key="6">
    <source>
        <dbReference type="ARBA" id="ARBA00049244"/>
    </source>
</evidence>
<protein>
    <recommendedName>
        <fullName evidence="1">DNA-directed DNA polymerase</fullName>
        <ecNumber evidence="1">2.7.7.7</ecNumber>
    </recommendedName>
</protein>
<dbReference type="Proteomes" id="UP000092445">
    <property type="component" value="Unassembled WGS sequence"/>
</dbReference>
<feature type="domain" description="DNA polymerase helix-hairpin-helix motif" evidence="8">
    <location>
        <begin position="312"/>
        <end position="398"/>
    </location>
</feature>
<keyword evidence="5" id="KW-0239">DNA-directed DNA polymerase</keyword>
<dbReference type="NCBIfam" id="TIGR00594">
    <property type="entry name" value="polc"/>
    <property type="match status" value="1"/>
</dbReference>
<dbReference type="Pfam" id="PF14579">
    <property type="entry name" value="HHH_6"/>
    <property type="match status" value="1"/>
</dbReference>
<dbReference type="InterPro" id="IPR029460">
    <property type="entry name" value="DNAPol_HHH"/>
</dbReference>
<proteinExistence type="predicted"/>
<dbReference type="InterPro" id="IPR004805">
    <property type="entry name" value="DnaE2/DnaE/PolC"/>
</dbReference>
<dbReference type="PANTHER" id="PTHR32294">
    <property type="entry name" value="DNA POLYMERASE III SUBUNIT ALPHA"/>
    <property type="match status" value="1"/>
</dbReference>
<dbReference type="InterPro" id="IPR040982">
    <property type="entry name" value="DNA_pol3_finger"/>
</dbReference>
<feature type="domain" description="Bacterial DNA polymerase III alpha subunit NTPase" evidence="7">
    <location>
        <begin position="1"/>
        <end position="62"/>
    </location>
</feature>
<evidence type="ECO:0000313" key="11">
    <source>
        <dbReference type="Proteomes" id="UP000092445"/>
    </source>
</evidence>
<evidence type="ECO:0000256" key="1">
    <source>
        <dbReference type="ARBA" id="ARBA00012417"/>
    </source>
</evidence>
<dbReference type="PANTHER" id="PTHR32294:SF0">
    <property type="entry name" value="DNA POLYMERASE III SUBUNIT ALPHA"/>
    <property type="match status" value="1"/>
</dbReference>
<evidence type="ECO:0000256" key="3">
    <source>
        <dbReference type="ARBA" id="ARBA00022695"/>
    </source>
</evidence>
<dbReference type="STRING" id="7398.A0A1A9Z1F1"/>
<dbReference type="Pfam" id="PF07733">
    <property type="entry name" value="DNA_pol3_alpha"/>
    <property type="match status" value="1"/>
</dbReference>
<dbReference type="GO" id="GO:0006260">
    <property type="term" value="P:DNA replication"/>
    <property type="evidence" value="ECO:0007669"/>
    <property type="project" value="UniProtKB-KW"/>
</dbReference>
<feature type="domain" description="DNA polymerase III alpha subunit finger" evidence="9">
    <location>
        <begin position="65"/>
        <end position="238"/>
    </location>
</feature>
<dbReference type="GO" id="GO:0008408">
    <property type="term" value="F:3'-5' exonuclease activity"/>
    <property type="evidence" value="ECO:0007669"/>
    <property type="project" value="InterPro"/>
</dbReference>
<dbReference type="EnsemblMetazoa" id="GPAI000821-RA">
    <property type="protein sequence ID" value="GPAI000821-PA"/>
    <property type="gene ID" value="GPAI000821"/>
</dbReference>
<name>A0A1A9Z1F1_GLOPL</name>
<evidence type="ECO:0000256" key="4">
    <source>
        <dbReference type="ARBA" id="ARBA00022705"/>
    </source>
</evidence>
<reference evidence="10" key="2">
    <citation type="submission" date="2020-05" db="UniProtKB">
        <authorList>
            <consortium name="EnsemblMetazoa"/>
        </authorList>
    </citation>
    <scope>IDENTIFICATION</scope>
    <source>
        <strain evidence="10">IAEA</strain>
    </source>
</reference>
<organism evidence="10 11">
    <name type="scientific">Glossina pallidipes</name>
    <name type="common">Tsetse fly</name>
    <dbReference type="NCBI Taxonomy" id="7398"/>
    <lineage>
        <taxon>Eukaryota</taxon>
        <taxon>Metazoa</taxon>
        <taxon>Ecdysozoa</taxon>
        <taxon>Arthropoda</taxon>
        <taxon>Hexapoda</taxon>
        <taxon>Insecta</taxon>
        <taxon>Pterygota</taxon>
        <taxon>Neoptera</taxon>
        <taxon>Endopterygota</taxon>
        <taxon>Diptera</taxon>
        <taxon>Brachycera</taxon>
        <taxon>Muscomorpha</taxon>
        <taxon>Hippoboscoidea</taxon>
        <taxon>Glossinidae</taxon>
        <taxon>Glossina</taxon>
    </lineage>
</organism>
<dbReference type="AlphaFoldDB" id="A0A1A9Z1F1"/>
<dbReference type="InterPro" id="IPR011708">
    <property type="entry name" value="DNA_pol3_alpha_NTPase_dom"/>
</dbReference>
<dbReference type="Gene3D" id="1.10.150.870">
    <property type="match status" value="1"/>
</dbReference>
<evidence type="ECO:0000313" key="10">
    <source>
        <dbReference type="EnsemblMetazoa" id="GPAI000821-PA"/>
    </source>
</evidence>
<keyword evidence="3" id="KW-0548">Nucleotidyltransferase</keyword>
<keyword evidence="2" id="KW-0808">Transferase</keyword>